<dbReference type="Gene3D" id="1.10.3680.10">
    <property type="entry name" value="TerB-like"/>
    <property type="match status" value="1"/>
</dbReference>
<proteinExistence type="predicted"/>
<dbReference type="AlphaFoldDB" id="A0A1D8U156"/>
<dbReference type="EMBL" id="CP017599">
    <property type="protein sequence ID" value="AOX03608.1"/>
    <property type="molecule type" value="Genomic_DNA"/>
</dbReference>
<dbReference type="KEGG" id="mpro:BJP34_33000"/>
<organism evidence="1 2">
    <name type="scientific">Moorena producens PAL-8-15-08-1</name>
    <dbReference type="NCBI Taxonomy" id="1458985"/>
    <lineage>
        <taxon>Bacteria</taxon>
        <taxon>Bacillati</taxon>
        <taxon>Cyanobacteriota</taxon>
        <taxon>Cyanophyceae</taxon>
        <taxon>Coleofasciculales</taxon>
        <taxon>Coleofasciculaceae</taxon>
        <taxon>Moorena</taxon>
    </lineage>
</organism>
<protein>
    <recommendedName>
        <fullName evidence="3">Co-chaperone DjlA N-terminal domain-containing protein</fullName>
    </recommendedName>
</protein>
<dbReference type="OrthoDB" id="3700345at2"/>
<accession>A0A1D8U156</accession>
<gene>
    <name evidence="1" type="ORF">BJP34_33000</name>
</gene>
<evidence type="ECO:0000313" key="2">
    <source>
        <dbReference type="Proteomes" id="UP000177870"/>
    </source>
</evidence>
<evidence type="ECO:0000313" key="1">
    <source>
        <dbReference type="EMBL" id="AOX03608.1"/>
    </source>
</evidence>
<name>A0A1D8U156_9CYAN</name>
<sequence length="162" mass="17883">MTDDTMQTLSSFAKEEYGLSSASFQAMVNYGYALLAIAGGDGEVSDAEMEWLINHQKQFGAPEEVVGLYKSFDYKNANLQELLPDIKKVDVETLSVANELVYHAIKMSSADGVYAEEERAKVKEAAKILGVADDIVLTLESLVDMERTVVKMRKALIHVNTL</sequence>
<dbReference type="InterPro" id="IPR029024">
    <property type="entry name" value="TerB-like"/>
</dbReference>
<evidence type="ECO:0008006" key="3">
    <source>
        <dbReference type="Google" id="ProtNLM"/>
    </source>
</evidence>
<dbReference type="Proteomes" id="UP000177870">
    <property type="component" value="Chromosome"/>
</dbReference>
<dbReference type="RefSeq" id="WP_070395979.1">
    <property type="nucleotide sequence ID" value="NZ_CP017599.1"/>
</dbReference>
<reference evidence="2" key="1">
    <citation type="submission" date="2016-10" db="EMBL/GenBank/DDBJ databases">
        <title>Comparative genomics uncovers the prolific and rare metabolic potential of the cyanobacterial genus Moorea.</title>
        <authorList>
            <person name="Leao T."/>
            <person name="Castelao G."/>
            <person name="Korobeynikov A."/>
            <person name="Monroe E.A."/>
            <person name="Podell S."/>
            <person name="Glukhov E."/>
            <person name="Allen E."/>
            <person name="Gerwick W.H."/>
            <person name="Gerwick L."/>
        </authorList>
    </citation>
    <scope>NUCLEOTIDE SEQUENCE [LARGE SCALE GENOMIC DNA]</scope>
    <source>
        <strain evidence="2">PAL-8-15-08-1</strain>
    </source>
</reference>
<dbReference type="SUPFAM" id="SSF158682">
    <property type="entry name" value="TerB-like"/>
    <property type="match status" value="1"/>
</dbReference>